<evidence type="ECO:0000313" key="4">
    <source>
        <dbReference type="Ensembl" id="ENSPTIP00000023751.1"/>
    </source>
</evidence>
<evidence type="ECO:0000313" key="5">
    <source>
        <dbReference type="Proteomes" id="UP000675900"/>
    </source>
</evidence>
<dbReference type="InterPro" id="IPR011993">
    <property type="entry name" value="PH-like_dom_sf"/>
</dbReference>
<feature type="region of interest" description="Disordered" evidence="2">
    <location>
        <begin position="229"/>
        <end position="248"/>
    </location>
</feature>
<dbReference type="GeneTree" id="ENSGT00940000159803"/>
<dbReference type="Proteomes" id="UP000675900">
    <property type="component" value="Unassembled WGS sequence"/>
</dbReference>
<evidence type="ECO:0000256" key="2">
    <source>
        <dbReference type="SAM" id="MobiDB-lite"/>
    </source>
</evidence>
<sequence length="554" mass="61276">ILQGAGEAHAVGPVTCRIASLQAWRKRWFVLRRGRMSGSPDVLEYYRTKHSSKPIRVIDLSECAVCKHVGPGFVRKEFQNNFVFIVKTALRTFYLVAKTEVEMLVWVYSISQVCNFGQLEDGADSVDSFSRMPPSLQPAPASFLPAAHAVSSSAPSDNLSTNTGATEESRSESESLSLPDYLILSDCETGRPRHTSLPTRCDSWSNSDRSLEQSSFDDVFVDCLQPAPPSNLVHPSRHGNGSQKVPSTKPQAALTWSRDINGPARDHFSSALLETSLNPTVQVDKNQGSLPCVVKEPDIVSNVPPPRPPKPSHLSERRQEEQVVWSGHGGIKKPECTMAARRISLSGLDNMRTWKGNYSRILATPVHGLGLASRPAPVLLQPCGFSPVYPTASASAEDGYVPMGPQVATSALRTHCGHDDYIPMSPGSISSPLPELPADMEPPPVNRDLKPQRKPRPPPLDLSHLSTIREHTSLTRTRTVPCNRTRFLSPERNGINSARFFANSVSREEEESYIHMKLFLSEEQRVDYVQVDEQKTQALQSTKQEWTDERQSKA</sequence>
<dbReference type="PANTHER" id="PTHR45960">
    <property type="entry name" value="GRB2-ASSOCIATED-BINDING PROTEIN"/>
    <property type="match status" value="1"/>
</dbReference>
<organism evidence="4 5">
    <name type="scientific">Panthera tigris altaica</name>
    <name type="common">Siberian tiger</name>
    <dbReference type="NCBI Taxonomy" id="74533"/>
    <lineage>
        <taxon>Eukaryota</taxon>
        <taxon>Metazoa</taxon>
        <taxon>Chordata</taxon>
        <taxon>Craniata</taxon>
        <taxon>Vertebrata</taxon>
        <taxon>Euteleostomi</taxon>
        <taxon>Mammalia</taxon>
        <taxon>Eutheria</taxon>
        <taxon>Laurasiatheria</taxon>
        <taxon>Carnivora</taxon>
        <taxon>Feliformia</taxon>
        <taxon>Felidae</taxon>
        <taxon>Pantherinae</taxon>
        <taxon>Panthera</taxon>
    </lineage>
</organism>
<reference evidence="4" key="2">
    <citation type="submission" date="2025-09" db="UniProtKB">
        <authorList>
            <consortium name="Ensembl"/>
        </authorList>
    </citation>
    <scope>IDENTIFICATION</scope>
</reference>
<gene>
    <name evidence="4" type="primary">GAB3</name>
</gene>
<dbReference type="GO" id="GO:0005737">
    <property type="term" value="C:cytoplasm"/>
    <property type="evidence" value="ECO:0007669"/>
    <property type="project" value="TreeGrafter"/>
</dbReference>
<dbReference type="PANTHER" id="PTHR45960:SF3">
    <property type="entry name" value="GRB2-ASSOCIATED-BINDING PROTEIN 3"/>
    <property type="match status" value="1"/>
</dbReference>
<evidence type="ECO:0000256" key="1">
    <source>
        <dbReference type="ARBA" id="ARBA00029462"/>
    </source>
</evidence>
<accession>A0A8C9KKY8</accession>
<feature type="domain" description="PH" evidence="3">
    <location>
        <begin position="1"/>
        <end position="115"/>
    </location>
</feature>
<dbReference type="Gene3D" id="2.30.29.30">
    <property type="entry name" value="Pleckstrin-homology domain (PH domain)/Phosphotyrosine-binding domain (PTB)"/>
    <property type="match status" value="1"/>
</dbReference>
<evidence type="ECO:0000259" key="3">
    <source>
        <dbReference type="PROSITE" id="PS50003"/>
    </source>
</evidence>
<dbReference type="InterPro" id="IPR001849">
    <property type="entry name" value="PH_domain"/>
</dbReference>
<feature type="region of interest" description="Disordered" evidence="2">
    <location>
        <begin position="152"/>
        <end position="176"/>
    </location>
</feature>
<dbReference type="PROSITE" id="PS50003">
    <property type="entry name" value="PH_DOMAIN"/>
    <property type="match status" value="1"/>
</dbReference>
<dbReference type="Pfam" id="PF00169">
    <property type="entry name" value="PH"/>
    <property type="match status" value="1"/>
</dbReference>
<comment type="similarity">
    <text evidence="1">Belongs to the GAB family.</text>
</comment>
<dbReference type="Ensembl" id="ENSPTIT00000028217.1">
    <property type="protein sequence ID" value="ENSPTIP00000023751.1"/>
    <property type="gene ID" value="ENSPTIG00000020079.1"/>
</dbReference>
<dbReference type="GO" id="GO:0035591">
    <property type="term" value="F:signaling adaptor activity"/>
    <property type="evidence" value="ECO:0007669"/>
    <property type="project" value="TreeGrafter"/>
</dbReference>
<name>A0A8C9KKY8_PANTA</name>
<proteinExistence type="inferred from homology"/>
<dbReference type="GO" id="GO:0007165">
    <property type="term" value="P:signal transduction"/>
    <property type="evidence" value="ECO:0007669"/>
    <property type="project" value="TreeGrafter"/>
</dbReference>
<dbReference type="SUPFAM" id="SSF50729">
    <property type="entry name" value="PH domain-like"/>
    <property type="match status" value="1"/>
</dbReference>
<dbReference type="AlphaFoldDB" id="A0A8C9KKY8"/>
<dbReference type="InterPro" id="IPR046355">
    <property type="entry name" value="Gab1-4-like"/>
</dbReference>
<feature type="region of interest" description="Disordered" evidence="2">
    <location>
        <begin position="297"/>
        <end position="329"/>
    </location>
</feature>
<protein>
    <submittedName>
        <fullName evidence="4">GRB2 associated binding protein 3</fullName>
    </submittedName>
</protein>
<feature type="compositionally biased region" description="Polar residues" evidence="2">
    <location>
        <begin position="239"/>
        <end position="248"/>
    </location>
</feature>
<reference evidence="4" key="1">
    <citation type="submission" date="2025-08" db="UniProtKB">
        <authorList>
            <consortium name="Ensembl"/>
        </authorList>
    </citation>
    <scope>IDENTIFICATION</scope>
</reference>
<feature type="region of interest" description="Disordered" evidence="2">
    <location>
        <begin position="424"/>
        <end position="462"/>
    </location>
</feature>
<keyword evidence="5" id="KW-1185">Reference proteome</keyword>
<feature type="compositionally biased region" description="Polar residues" evidence="2">
    <location>
        <begin position="157"/>
        <end position="166"/>
    </location>
</feature>
<dbReference type="SMART" id="SM00233">
    <property type="entry name" value="PH"/>
    <property type="match status" value="1"/>
</dbReference>